<protein>
    <submittedName>
        <fullName evidence="1">Uncharacterized protein</fullName>
    </submittedName>
</protein>
<dbReference type="GeneID" id="54301729"/>
<dbReference type="PANTHER" id="PTHR38797:SF6">
    <property type="match status" value="1"/>
</dbReference>
<proteinExistence type="predicted"/>
<dbReference type="EMBL" id="ML995488">
    <property type="protein sequence ID" value="KAF2141145.1"/>
    <property type="molecule type" value="Genomic_DNA"/>
</dbReference>
<evidence type="ECO:0000313" key="2">
    <source>
        <dbReference type="Proteomes" id="UP000799438"/>
    </source>
</evidence>
<name>A0A6A6BCX5_9PEZI</name>
<dbReference type="InterPro" id="IPR053204">
    <property type="entry name" value="Oxopyrrolidines_Biosynth-assoc"/>
</dbReference>
<sequence>MATITRRSWRASSRNWQIELQGKMEFEIFSNLTQTDVSPEEALQQILARIKAVLNNKQELGQRLYDTASCLIEVAERTAAPERLNKLATFVKLLREITWTGENGEPLRHDDYLLFTDLPVFGYTLADELQSFSPDKSDGNTEDEQAWENLVTFCAQFSTPNKMFDLTDVYTCWDLRLAFDPEGPANECTVRSACLWFIYAADTLWAHVLDPKVEDGERPWFSRENWKWWKKWLKDFKSQFGAKESRRTRDLIDEALVQMKRVEKKS</sequence>
<dbReference type="Proteomes" id="UP000799438">
    <property type="component" value="Unassembled WGS sequence"/>
</dbReference>
<evidence type="ECO:0000313" key="1">
    <source>
        <dbReference type="EMBL" id="KAF2141145.1"/>
    </source>
</evidence>
<dbReference type="RefSeq" id="XP_033396858.1">
    <property type="nucleotide sequence ID" value="XM_033544233.1"/>
</dbReference>
<reference evidence="1" key="1">
    <citation type="journal article" date="2020" name="Stud. Mycol.">
        <title>101 Dothideomycetes genomes: a test case for predicting lifestyles and emergence of pathogens.</title>
        <authorList>
            <person name="Haridas S."/>
            <person name="Albert R."/>
            <person name="Binder M."/>
            <person name="Bloem J."/>
            <person name="Labutti K."/>
            <person name="Salamov A."/>
            <person name="Andreopoulos B."/>
            <person name="Baker S."/>
            <person name="Barry K."/>
            <person name="Bills G."/>
            <person name="Bluhm B."/>
            <person name="Cannon C."/>
            <person name="Castanera R."/>
            <person name="Culley D."/>
            <person name="Daum C."/>
            <person name="Ezra D."/>
            <person name="Gonzalez J."/>
            <person name="Henrissat B."/>
            <person name="Kuo A."/>
            <person name="Liang C."/>
            <person name="Lipzen A."/>
            <person name="Lutzoni F."/>
            <person name="Magnuson J."/>
            <person name="Mondo S."/>
            <person name="Nolan M."/>
            <person name="Ohm R."/>
            <person name="Pangilinan J."/>
            <person name="Park H.-J."/>
            <person name="Ramirez L."/>
            <person name="Alfaro M."/>
            <person name="Sun H."/>
            <person name="Tritt A."/>
            <person name="Yoshinaga Y."/>
            <person name="Zwiers L.-H."/>
            <person name="Turgeon B."/>
            <person name="Goodwin S."/>
            <person name="Spatafora J."/>
            <person name="Crous P."/>
            <person name="Grigoriev I."/>
        </authorList>
    </citation>
    <scope>NUCLEOTIDE SEQUENCE</scope>
    <source>
        <strain evidence="1">CBS 121167</strain>
    </source>
</reference>
<accession>A0A6A6BCX5</accession>
<dbReference type="OrthoDB" id="3350591at2759"/>
<gene>
    <name evidence="1" type="ORF">K452DRAFT_319375</name>
</gene>
<dbReference type="PANTHER" id="PTHR38797">
    <property type="entry name" value="NUCLEAR PORE COMPLEX PROTEIN NUP85-RELATED"/>
    <property type="match status" value="1"/>
</dbReference>
<dbReference type="InterPro" id="IPR022085">
    <property type="entry name" value="OpdG"/>
</dbReference>
<organism evidence="1 2">
    <name type="scientific">Aplosporella prunicola CBS 121167</name>
    <dbReference type="NCBI Taxonomy" id="1176127"/>
    <lineage>
        <taxon>Eukaryota</taxon>
        <taxon>Fungi</taxon>
        <taxon>Dikarya</taxon>
        <taxon>Ascomycota</taxon>
        <taxon>Pezizomycotina</taxon>
        <taxon>Dothideomycetes</taxon>
        <taxon>Dothideomycetes incertae sedis</taxon>
        <taxon>Botryosphaeriales</taxon>
        <taxon>Aplosporellaceae</taxon>
        <taxon>Aplosporella</taxon>
    </lineage>
</organism>
<dbReference type="Pfam" id="PF12311">
    <property type="entry name" value="DUF3632"/>
    <property type="match status" value="1"/>
</dbReference>
<dbReference type="AlphaFoldDB" id="A0A6A6BCX5"/>
<keyword evidence="2" id="KW-1185">Reference proteome</keyword>